<dbReference type="Proteomes" id="UP001500466">
    <property type="component" value="Unassembled WGS sequence"/>
</dbReference>
<dbReference type="RefSeq" id="WP_345674807.1">
    <property type="nucleotide sequence ID" value="NZ_BAABHS010000005.1"/>
</dbReference>
<dbReference type="Pfam" id="PF00145">
    <property type="entry name" value="DNA_methylase"/>
    <property type="match status" value="2"/>
</dbReference>
<protein>
    <recommendedName>
        <fullName evidence="1">DNA (cytosine-5-)-methyltransferase</fullName>
        <ecNumber evidence="1">2.1.1.37</ecNumber>
    </recommendedName>
</protein>
<dbReference type="GO" id="GO:0008168">
    <property type="term" value="F:methyltransferase activity"/>
    <property type="evidence" value="ECO:0007669"/>
    <property type="project" value="UniProtKB-KW"/>
</dbReference>
<dbReference type="PROSITE" id="PS00095">
    <property type="entry name" value="C5_MTASE_2"/>
    <property type="match status" value="1"/>
</dbReference>
<evidence type="ECO:0000256" key="4">
    <source>
        <dbReference type="ARBA" id="ARBA00022691"/>
    </source>
</evidence>
<dbReference type="InterPro" id="IPR029063">
    <property type="entry name" value="SAM-dependent_MTases_sf"/>
</dbReference>
<dbReference type="EMBL" id="BAABHS010000005">
    <property type="protein sequence ID" value="GAA4956301.1"/>
    <property type="molecule type" value="Genomic_DNA"/>
</dbReference>
<dbReference type="EC" id="2.1.1.37" evidence="1"/>
<evidence type="ECO:0000256" key="2">
    <source>
        <dbReference type="ARBA" id="ARBA00022603"/>
    </source>
</evidence>
<evidence type="ECO:0000313" key="7">
    <source>
        <dbReference type="EMBL" id="GAA4956301.1"/>
    </source>
</evidence>
<comment type="caution">
    <text evidence="7">The sequence shown here is derived from an EMBL/GenBank/DDBJ whole genome shotgun (WGS) entry which is preliminary data.</text>
</comment>
<evidence type="ECO:0000313" key="8">
    <source>
        <dbReference type="Proteomes" id="UP001500466"/>
    </source>
</evidence>
<dbReference type="PANTHER" id="PTHR10629:SF52">
    <property type="entry name" value="DNA (CYTOSINE-5)-METHYLTRANSFERASE 1"/>
    <property type="match status" value="1"/>
</dbReference>
<dbReference type="SUPFAM" id="SSF53335">
    <property type="entry name" value="S-adenosyl-L-methionine-dependent methyltransferases"/>
    <property type="match status" value="1"/>
</dbReference>
<keyword evidence="3 6" id="KW-0808">Transferase</keyword>
<evidence type="ECO:0000256" key="5">
    <source>
        <dbReference type="ARBA" id="ARBA00022747"/>
    </source>
</evidence>
<dbReference type="GO" id="GO:0032259">
    <property type="term" value="P:methylation"/>
    <property type="evidence" value="ECO:0007669"/>
    <property type="project" value="UniProtKB-KW"/>
</dbReference>
<dbReference type="PROSITE" id="PS51679">
    <property type="entry name" value="SAM_MT_C5"/>
    <property type="match status" value="1"/>
</dbReference>
<keyword evidence="5" id="KW-0680">Restriction system</keyword>
<sequence length="330" mass="35414">MTRFTSLELCAGSGAQALGLERAGFDPVMLIDNNEFACRTIGLNRREWDVRCRDLMSFDPLDEDEPDLRKVLDVDLVSGGMPRIKAAAAVARRGGDDHERALFRAAVSVVMAVRPKALMLENLEGLVRSDGYAEDRSWVEAELEHLGYRPFWEVLDAADFGVPQHRRSGFLVALADDYGHRFAWPEPIAAPTPTVGQALGPSMAANGWPGAEQWAARADRPAPALVGGSDNRGGGDLGPTGSKRAWAAIGVDGAGLSDAVPSAEFPVDGTPRLSLRQTAIVQAIPTNWQIYGRKTRAYRQIGNALPPPVAEAVGRSIARALCGVTPSVHS</sequence>
<reference evidence="8" key="1">
    <citation type="journal article" date="2019" name="Int. J. Syst. Evol. Microbiol.">
        <title>The Global Catalogue of Microorganisms (GCM) 10K type strain sequencing project: providing services to taxonomists for standard genome sequencing and annotation.</title>
        <authorList>
            <consortium name="The Broad Institute Genomics Platform"/>
            <consortium name="The Broad Institute Genome Sequencing Center for Infectious Disease"/>
            <person name="Wu L."/>
            <person name="Ma J."/>
        </authorList>
    </citation>
    <scope>NUCLEOTIDE SEQUENCE [LARGE SCALE GENOMIC DNA]</scope>
    <source>
        <strain evidence="8">JCM 17986</strain>
    </source>
</reference>
<comment type="similarity">
    <text evidence="6">Belongs to the class I-like SAM-binding methyltransferase superfamily. C5-methyltransferase family.</text>
</comment>
<keyword evidence="8" id="KW-1185">Reference proteome</keyword>
<organism evidence="7 8">
    <name type="scientific">Yinghuangia aomiensis</name>
    <dbReference type="NCBI Taxonomy" id="676205"/>
    <lineage>
        <taxon>Bacteria</taxon>
        <taxon>Bacillati</taxon>
        <taxon>Actinomycetota</taxon>
        <taxon>Actinomycetes</taxon>
        <taxon>Kitasatosporales</taxon>
        <taxon>Streptomycetaceae</taxon>
        <taxon>Yinghuangia</taxon>
    </lineage>
</organism>
<comment type="caution">
    <text evidence="6">Lacks conserved residue(s) required for the propagation of feature annotation.</text>
</comment>
<keyword evidence="4 6" id="KW-0949">S-adenosyl-L-methionine</keyword>
<evidence type="ECO:0000256" key="3">
    <source>
        <dbReference type="ARBA" id="ARBA00022679"/>
    </source>
</evidence>
<dbReference type="Gene3D" id="3.40.50.150">
    <property type="entry name" value="Vaccinia Virus protein VP39"/>
    <property type="match status" value="1"/>
</dbReference>
<dbReference type="InterPro" id="IPR001525">
    <property type="entry name" value="C5_MeTfrase"/>
</dbReference>
<proteinExistence type="inferred from homology"/>
<evidence type="ECO:0000256" key="6">
    <source>
        <dbReference type="PROSITE-ProRule" id="PRU01016"/>
    </source>
</evidence>
<dbReference type="InterPro" id="IPR031303">
    <property type="entry name" value="C5_meth_CS"/>
</dbReference>
<dbReference type="PANTHER" id="PTHR10629">
    <property type="entry name" value="CYTOSINE-SPECIFIC METHYLTRANSFERASE"/>
    <property type="match status" value="1"/>
</dbReference>
<dbReference type="InterPro" id="IPR050390">
    <property type="entry name" value="C5-Methyltransferase"/>
</dbReference>
<name>A0ABP9H183_9ACTN</name>
<gene>
    <name evidence="7" type="ORF">GCM10023205_18030</name>
</gene>
<keyword evidence="2 6" id="KW-0489">Methyltransferase</keyword>
<dbReference type="PRINTS" id="PR00105">
    <property type="entry name" value="C5METTRFRASE"/>
</dbReference>
<evidence type="ECO:0000256" key="1">
    <source>
        <dbReference type="ARBA" id="ARBA00011975"/>
    </source>
</evidence>
<accession>A0ABP9H183</accession>
<dbReference type="Gene3D" id="3.90.120.10">
    <property type="entry name" value="DNA Methylase, subunit A, domain 2"/>
    <property type="match status" value="1"/>
</dbReference>